<keyword evidence="2" id="KW-1185">Reference proteome</keyword>
<dbReference type="Pfam" id="PF24748">
    <property type="entry name" value="Galaxin_repeat"/>
    <property type="match status" value="1"/>
</dbReference>
<name>A0A7E6F133_9MOLL</name>
<dbReference type="InterPro" id="IPR056601">
    <property type="entry name" value="Galaxin_dom"/>
</dbReference>
<dbReference type="AlphaFoldDB" id="A0A7E6F133"/>
<dbReference type="RefSeq" id="XP_036361253.1">
    <property type="nucleotide sequence ID" value="XM_036505360.1"/>
</dbReference>
<accession>A0A7E6F133</accession>
<protein>
    <submittedName>
        <fullName evidence="3">Galaxin-2-like isoform X2</fullName>
    </submittedName>
</protein>
<dbReference type="InterPro" id="IPR055284">
    <property type="entry name" value="Galaxin-like"/>
</dbReference>
<dbReference type="PANTHER" id="PTHR34490:SF1">
    <property type="entry name" value="GALAXIN-LIKE"/>
    <property type="match status" value="1"/>
</dbReference>
<evidence type="ECO:0000313" key="2">
    <source>
        <dbReference type="Proteomes" id="UP000515154"/>
    </source>
</evidence>
<organism evidence="2 3">
    <name type="scientific">Octopus sinensis</name>
    <name type="common">East Asian common octopus</name>
    <dbReference type="NCBI Taxonomy" id="2607531"/>
    <lineage>
        <taxon>Eukaryota</taxon>
        <taxon>Metazoa</taxon>
        <taxon>Spiralia</taxon>
        <taxon>Lophotrochozoa</taxon>
        <taxon>Mollusca</taxon>
        <taxon>Cephalopoda</taxon>
        <taxon>Coleoidea</taxon>
        <taxon>Octopodiformes</taxon>
        <taxon>Octopoda</taxon>
        <taxon>Incirrata</taxon>
        <taxon>Octopodidae</taxon>
        <taxon>Octopus</taxon>
    </lineage>
</organism>
<sequence length="216" mass="23308">MLIIAYGTVFGIEKRTRNIMSKILIFIALALLAVISSVTALHPPFVPHTTYYCNNQPFNIYSSICCSSQVTSITGFKRPACCGNVAFDRDASICCGGTVTAKSATVNGCCGATAIDLSLKDCCSGKVIDRLTKICCGATETARTSIYDVCCGTVKMDKTKNLCCGGVVKAIATTFPTGNNIVPSTYACCADAIFETRTHYCFYGQIYPRTNRVPWW</sequence>
<reference evidence="3" key="1">
    <citation type="submission" date="2025-08" db="UniProtKB">
        <authorList>
            <consortium name="RefSeq"/>
        </authorList>
    </citation>
    <scope>IDENTIFICATION</scope>
</reference>
<feature type="domain" description="Galaxin-like repeats" evidence="1">
    <location>
        <begin position="51"/>
        <end position="137"/>
    </location>
</feature>
<proteinExistence type="predicted"/>
<gene>
    <name evidence="3" type="primary">LOC115214801</name>
</gene>
<dbReference type="Proteomes" id="UP000515154">
    <property type="component" value="Linkage group LG8"/>
</dbReference>
<dbReference type="PANTHER" id="PTHR34490">
    <property type="entry name" value="PROTEIN CBG12054-RELATED"/>
    <property type="match status" value="1"/>
</dbReference>
<evidence type="ECO:0000313" key="3">
    <source>
        <dbReference type="RefSeq" id="XP_036361253.1"/>
    </source>
</evidence>
<evidence type="ECO:0000259" key="1">
    <source>
        <dbReference type="Pfam" id="PF24748"/>
    </source>
</evidence>